<evidence type="ECO:0008006" key="3">
    <source>
        <dbReference type="Google" id="ProtNLM"/>
    </source>
</evidence>
<accession>A0ABN9EYN3</accession>
<evidence type="ECO:0000313" key="1">
    <source>
        <dbReference type="EMBL" id="CAI9589925.1"/>
    </source>
</evidence>
<evidence type="ECO:0000313" key="2">
    <source>
        <dbReference type="Proteomes" id="UP001162483"/>
    </source>
</evidence>
<comment type="caution">
    <text evidence="1">The sequence shown here is derived from an EMBL/GenBank/DDBJ whole genome shotgun (WGS) entry which is preliminary data.</text>
</comment>
<organism evidence="1 2">
    <name type="scientific">Staurois parvus</name>
    <dbReference type="NCBI Taxonomy" id="386267"/>
    <lineage>
        <taxon>Eukaryota</taxon>
        <taxon>Metazoa</taxon>
        <taxon>Chordata</taxon>
        <taxon>Craniata</taxon>
        <taxon>Vertebrata</taxon>
        <taxon>Euteleostomi</taxon>
        <taxon>Amphibia</taxon>
        <taxon>Batrachia</taxon>
        <taxon>Anura</taxon>
        <taxon>Neobatrachia</taxon>
        <taxon>Ranoidea</taxon>
        <taxon>Ranidae</taxon>
        <taxon>Staurois</taxon>
    </lineage>
</organism>
<dbReference type="EMBL" id="CATNWA010016102">
    <property type="protein sequence ID" value="CAI9589925.1"/>
    <property type="molecule type" value="Genomic_DNA"/>
</dbReference>
<name>A0ABN9EYN3_9NEOB</name>
<reference evidence="1" key="1">
    <citation type="submission" date="2023-05" db="EMBL/GenBank/DDBJ databases">
        <authorList>
            <person name="Stuckert A."/>
        </authorList>
    </citation>
    <scope>NUCLEOTIDE SEQUENCE</scope>
</reference>
<proteinExistence type="predicted"/>
<gene>
    <name evidence="1" type="ORF">SPARVUS_LOCUS10964432</name>
</gene>
<dbReference type="Proteomes" id="UP001162483">
    <property type="component" value="Unassembled WGS sequence"/>
</dbReference>
<protein>
    <recommendedName>
        <fullName evidence="3">Secreted protein</fullName>
    </recommendedName>
</protein>
<feature type="non-terminal residue" evidence="1">
    <location>
        <position position="89"/>
    </location>
</feature>
<sequence length="89" mass="9971">MTLGRKGLTSGVIQLLTVCCDTSQGCAVLLSRPAAYYLSAVQRDRKQHIHVDRREICVVYTQISPLSALQTITKSWPKITIWDLVIDIL</sequence>
<keyword evidence="2" id="KW-1185">Reference proteome</keyword>